<reference evidence="5 6" key="1">
    <citation type="submission" date="2019-09" db="EMBL/GenBank/DDBJ databases">
        <title>Serinicoccus pratensis sp. nov., isolated from meadow soil.</title>
        <authorList>
            <person name="Zhang W."/>
        </authorList>
    </citation>
    <scope>NUCLEOTIDE SEQUENCE [LARGE SCALE GENOMIC DNA]</scope>
    <source>
        <strain evidence="5 6">W204</strain>
    </source>
</reference>
<feature type="domain" description="Bacterial sugar transferase" evidence="4">
    <location>
        <begin position="2"/>
        <end position="175"/>
    </location>
</feature>
<dbReference type="AlphaFoldDB" id="A0A5J6V916"/>
<evidence type="ECO:0000259" key="4">
    <source>
        <dbReference type="Pfam" id="PF02397"/>
    </source>
</evidence>
<organism evidence="5 6">
    <name type="scientific">Ornithinimicrobium pratense</name>
    <dbReference type="NCBI Taxonomy" id="2593973"/>
    <lineage>
        <taxon>Bacteria</taxon>
        <taxon>Bacillati</taxon>
        <taxon>Actinomycetota</taxon>
        <taxon>Actinomycetes</taxon>
        <taxon>Micrococcales</taxon>
        <taxon>Ornithinimicrobiaceae</taxon>
        <taxon>Ornithinimicrobium</taxon>
    </lineage>
</organism>
<feature type="compositionally biased region" description="Low complexity" evidence="2">
    <location>
        <begin position="196"/>
        <end position="207"/>
    </location>
</feature>
<protein>
    <submittedName>
        <fullName evidence="5">Sugar transferase</fullName>
    </submittedName>
</protein>
<evidence type="ECO:0000256" key="3">
    <source>
        <dbReference type="SAM" id="SignalP"/>
    </source>
</evidence>
<evidence type="ECO:0000313" key="5">
    <source>
        <dbReference type="EMBL" id="QFG70369.1"/>
    </source>
</evidence>
<dbReference type="OrthoDB" id="9808602at2"/>
<proteinExistence type="inferred from homology"/>
<evidence type="ECO:0000256" key="1">
    <source>
        <dbReference type="ARBA" id="ARBA00006464"/>
    </source>
</evidence>
<dbReference type="KEGG" id="serw:FY030_14515"/>
<evidence type="ECO:0000313" key="6">
    <source>
        <dbReference type="Proteomes" id="UP000326546"/>
    </source>
</evidence>
<gene>
    <name evidence="5" type="ORF">FY030_14515</name>
</gene>
<comment type="similarity">
    <text evidence="1">Belongs to the bacterial sugar transferase family.</text>
</comment>
<dbReference type="GO" id="GO:0016780">
    <property type="term" value="F:phosphotransferase activity, for other substituted phosphate groups"/>
    <property type="evidence" value="ECO:0007669"/>
    <property type="project" value="TreeGrafter"/>
</dbReference>
<keyword evidence="3" id="KW-0732">Signal</keyword>
<evidence type="ECO:0000256" key="2">
    <source>
        <dbReference type="SAM" id="MobiDB-lite"/>
    </source>
</evidence>
<dbReference type="PANTHER" id="PTHR30576:SF8">
    <property type="entry name" value="UNDECAPRENYL-PHOSPHATE GALACTOSE PHOSPHOTRANSFERASE"/>
    <property type="match status" value="1"/>
</dbReference>
<dbReference type="PANTHER" id="PTHR30576">
    <property type="entry name" value="COLANIC BIOSYNTHESIS UDP-GLUCOSE LIPID CARRIER TRANSFERASE"/>
    <property type="match status" value="1"/>
</dbReference>
<dbReference type="Pfam" id="PF02397">
    <property type="entry name" value="Bac_transf"/>
    <property type="match status" value="1"/>
</dbReference>
<accession>A0A5J6V916</accession>
<dbReference type="Proteomes" id="UP000326546">
    <property type="component" value="Chromosome"/>
</dbReference>
<sequence length="207" mass="22729">MKRSIDIAVASAGLVATAPLQLAAAAAVRATMGKPVLFRQKRPGLRGHVFEMVKFRSMHHVDDGRGRVADADRLTRVGRALRSTSVDELPTLWNVLRGDMSIVGPRPLLVEYLPLYSPEQARRHEMRPGLTGLAQVSGRNTVSWEDRFRLDVEYIDNWSLRLDFQILARTVAAVLRREGISADGQATMTPFGGSGARSAAHSSNGEE</sequence>
<feature type="chain" id="PRO_5039225916" evidence="3">
    <location>
        <begin position="24"/>
        <end position="207"/>
    </location>
</feature>
<dbReference type="InterPro" id="IPR003362">
    <property type="entry name" value="Bact_transf"/>
</dbReference>
<feature type="signal peptide" evidence="3">
    <location>
        <begin position="1"/>
        <end position="23"/>
    </location>
</feature>
<feature type="region of interest" description="Disordered" evidence="2">
    <location>
        <begin position="185"/>
        <end position="207"/>
    </location>
</feature>
<dbReference type="EMBL" id="CP044427">
    <property type="protein sequence ID" value="QFG70369.1"/>
    <property type="molecule type" value="Genomic_DNA"/>
</dbReference>
<name>A0A5J6V916_9MICO</name>
<keyword evidence="5" id="KW-0808">Transferase</keyword>
<keyword evidence="6" id="KW-1185">Reference proteome</keyword>